<reference evidence="4" key="1">
    <citation type="submission" date="2016-01" db="EMBL/GenBank/DDBJ databases">
        <authorList>
            <person name="Peeters C."/>
        </authorList>
    </citation>
    <scope>NUCLEOTIDE SEQUENCE [LARGE SCALE GENOMIC DNA]</scope>
    <source>
        <strain evidence="4">LMG 22937</strain>
    </source>
</reference>
<dbReference type="AlphaFoldDB" id="A0A158IKA0"/>
<dbReference type="InterPro" id="IPR015590">
    <property type="entry name" value="Aldehyde_DH_dom"/>
</dbReference>
<comment type="similarity">
    <text evidence="1">Belongs to the aldehyde dehydrogenase family.</text>
</comment>
<dbReference type="PANTHER" id="PTHR43353:SF5">
    <property type="entry name" value="SUCCINATE-SEMIALDEHYDE DEHYDROGENASE, MITOCHONDRIAL"/>
    <property type="match status" value="1"/>
</dbReference>
<dbReference type="InterPro" id="IPR016162">
    <property type="entry name" value="Ald_DH_N"/>
</dbReference>
<dbReference type="GO" id="GO:0004777">
    <property type="term" value="F:succinate-semialdehyde dehydrogenase (NAD+) activity"/>
    <property type="evidence" value="ECO:0007669"/>
    <property type="project" value="TreeGrafter"/>
</dbReference>
<protein>
    <submittedName>
        <fullName evidence="4">Succinate-semialdehyde dehydrogenase</fullName>
    </submittedName>
</protein>
<comment type="caution">
    <text evidence="4">The sequence shown here is derived from an EMBL/GenBank/DDBJ whole genome shotgun (WGS) entry which is preliminary data.</text>
</comment>
<evidence type="ECO:0000259" key="3">
    <source>
        <dbReference type="Pfam" id="PF00171"/>
    </source>
</evidence>
<dbReference type="Gene3D" id="3.40.605.10">
    <property type="entry name" value="Aldehyde Dehydrogenase, Chain A, domain 1"/>
    <property type="match status" value="1"/>
</dbReference>
<dbReference type="OrthoDB" id="9054952at2"/>
<dbReference type="InterPro" id="IPR050740">
    <property type="entry name" value="Aldehyde_DH_Superfamily"/>
</dbReference>
<dbReference type="CDD" id="cd07103">
    <property type="entry name" value="ALDH_F5_SSADH_GabD"/>
    <property type="match status" value="1"/>
</dbReference>
<evidence type="ECO:0000313" key="5">
    <source>
        <dbReference type="Proteomes" id="UP000054925"/>
    </source>
</evidence>
<dbReference type="Gene3D" id="3.40.309.10">
    <property type="entry name" value="Aldehyde Dehydrogenase, Chain A, domain 2"/>
    <property type="match status" value="1"/>
</dbReference>
<evidence type="ECO:0000256" key="1">
    <source>
        <dbReference type="ARBA" id="ARBA00009986"/>
    </source>
</evidence>
<gene>
    <name evidence="4" type="ORF">AWB67_02592</name>
</gene>
<dbReference type="SUPFAM" id="SSF53720">
    <property type="entry name" value="ALDH-like"/>
    <property type="match status" value="1"/>
</dbReference>
<organism evidence="4 5">
    <name type="scientific">Caballeronia terrestris</name>
    <dbReference type="NCBI Taxonomy" id="1226301"/>
    <lineage>
        <taxon>Bacteria</taxon>
        <taxon>Pseudomonadati</taxon>
        <taxon>Pseudomonadota</taxon>
        <taxon>Betaproteobacteria</taxon>
        <taxon>Burkholderiales</taxon>
        <taxon>Burkholderiaceae</taxon>
        <taxon>Caballeronia</taxon>
    </lineage>
</organism>
<dbReference type="InterPro" id="IPR016161">
    <property type="entry name" value="Ald_DH/histidinol_DH"/>
</dbReference>
<dbReference type="Proteomes" id="UP000054925">
    <property type="component" value="Unassembled WGS sequence"/>
</dbReference>
<accession>A0A158IKA0</accession>
<evidence type="ECO:0000313" key="4">
    <source>
        <dbReference type="EMBL" id="SAL56965.1"/>
    </source>
</evidence>
<name>A0A158IKA0_9BURK</name>
<keyword evidence="5" id="KW-1185">Reference proteome</keyword>
<evidence type="ECO:0000256" key="2">
    <source>
        <dbReference type="ARBA" id="ARBA00023002"/>
    </source>
</evidence>
<proteinExistence type="inferred from homology"/>
<keyword evidence="2" id="KW-0560">Oxidoreductase</keyword>
<dbReference type="PANTHER" id="PTHR43353">
    <property type="entry name" value="SUCCINATE-SEMIALDEHYDE DEHYDROGENASE, MITOCHONDRIAL"/>
    <property type="match status" value="1"/>
</dbReference>
<dbReference type="EMBL" id="FCOL02000012">
    <property type="protein sequence ID" value="SAL56965.1"/>
    <property type="molecule type" value="Genomic_DNA"/>
</dbReference>
<dbReference type="Pfam" id="PF00171">
    <property type="entry name" value="Aldedh"/>
    <property type="match status" value="1"/>
</dbReference>
<dbReference type="FunFam" id="3.40.309.10:FF:000004">
    <property type="entry name" value="Succinate-semialdehyde dehydrogenase I"/>
    <property type="match status" value="1"/>
</dbReference>
<feature type="domain" description="Aldehyde dehydrogenase" evidence="3">
    <location>
        <begin position="19"/>
        <end position="478"/>
    </location>
</feature>
<dbReference type="GO" id="GO:0009450">
    <property type="term" value="P:gamma-aminobutyric acid catabolic process"/>
    <property type="evidence" value="ECO:0007669"/>
    <property type="project" value="TreeGrafter"/>
</dbReference>
<dbReference type="FunFam" id="3.40.605.10:FF:000005">
    <property type="entry name" value="Succinate-semialdehyde dehydrogenase I"/>
    <property type="match status" value="1"/>
</dbReference>
<dbReference type="InterPro" id="IPR016163">
    <property type="entry name" value="Ald_DH_C"/>
</dbReference>
<sequence>MQLKCANLFEQSAYVGGTWIEATSQPNETVVNPANGEPVGRVPRLTAAQANDAVSHAATAFDEWREWSGRERACVLREWAQLVKTHRDDLAIILSSEQGKPIHEARAEIAQAANYIEWFSEESRRIYGDNMPAARRSQRVHVIKQPVGVCAAITSWTFPSSMVARKVGAALAAGCTVVLKPSSQAPFSALALCVLAENAGLPRGVFSVLTGDDDTLIPALLDSPLVRKVSFTGSIDAGKKLMARCADTVKKVSLELGASSPFIVFDDADLDLAVSGAVAARFRHTGQAAMCANRFLIHDRVHDEFVRRLAGKVKALKVGDGMHDDSQVGPLIDGAALARIEAMVAQAVGAGAKVVAGGQRHPAGPNFYQPTVLTDVDPSMDICGDEILGPVASVIRFSDEAEALRLANQPRTGLAAYFYTSDLNRSFRVVEALECGVVGVNETLVFNEVAPFGGVKESGMGREGSHYGVDEYLDTKYVCIGNVG</sequence>
<dbReference type="RefSeq" id="WP_087656619.1">
    <property type="nucleotide sequence ID" value="NZ_FCOL02000012.1"/>
</dbReference>